<evidence type="ECO:0008006" key="2">
    <source>
        <dbReference type="Google" id="ProtNLM"/>
    </source>
</evidence>
<dbReference type="PANTHER" id="PTHR31793">
    <property type="entry name" value="4-HYDROXYBENZOYL-COA THIOESTERASE FAMILY MEMBER"/>
    <property type="match status" value="1"/>
</dbReference>
<name>A0A3B0SDI4_9ZZZZ</name>
<protein>
    <recommendedName>
        <fullName evidence="2">Thioesterase</fullName>
    </recommendedName>
</protein>
<organism evidence="1">
    <name type="scientific">hydrothermal vent metagenome</name>
    <dbReference type="NCBI Taxonomy" id="652676"/>
    <lineage>
        <taxon>unclassified sequences</taxon>
        <taxon>metagenomes</taxon>
        <taxon>ecological metagenomes</taxon>
    </lineage>
</organism>
<dbReference type="CDD" id="cd00586">
    <property type="entry name" value="4HBT"/>
    <property type="match status" value="1"/>
</dbReference>
<dbReference type="InterPro" id="IPR029069">
    <property type="entry name" value="HotDog_dom_sf"/>
</dbReference>
<dbReference type="AlphaFoldDB" id="A0A3B0SDI4"/>
<reference evidence="1" key="1">
    <citation type="submission" date="2018-06" db="EMBL/GenBank/DDBJ databases">
        <authorList>
            <person name="Zhirakovskaya E."/>
        </authorList>
    </citation>
    <scope>NUCLEOTIDE SEQUENCE</scope>
</reference>
<evidence type="ECO:0000313" key="1">
    <source>
        <dbReference type="EMBL" id="VAV98946.1"/>
    </source>
</evidence>
<dbReference type="InterPro" id="IPR050563">
    <property type="entry name" value="4-hydroxybenzoyl-CoA_TE"/>
</dbReference>
<accession>A0A3B0SDI4</accession>
<gene>
    <name evidence="1" type="ORF">MNBD_ALPHA02-1415</name>
</gene>
<dbReference type="EMBL" id="UOED01000132">
    <property type="protein sequence ID" value="VAV98946.1"/>
    <property type="molecule type" value="Genomic_DNA"/>
</dbReference>
<dbReference type="Pfam" id="PF13279">
    <property type="entry name" value="4HBT_2"/>
    <property type="match status" value="1"/>
</dbReference>
<dbReference type="Gene3D" id="3.10.129.10">
    <property type="entry name" value="Hotdog Thioesterase"/>
    <property type="match status" value="1"/>
</dbReference>
<sequence>MSDAYKTYQGVIYPWHCDHMGHMNVMHYVGKFDEATWSLFSDMGLTGRRMRDEQKGMVAVEQNIQYKGELMAGDVVSVHSEIVKLTDKSATFRHEMRNVETGSIAAITTMTGLYFDRAARKAINLPDDIKAKLQDML</sequence>
<proteinExistence type="predicted"/>
<dbReference type="SUPFAM" id="SSF54637">
    <property type="entry name" value="Thioesterase/thiol ester dehydrase-isomerase"/>
    <property type="match status" value="1"/>
</dbReference>
<dbReference type="PANTHER" id="PTHR31793:SF2">
    <property type="entry name" value="BLR1345 PROTEIN"/>
    <property type="match status" value="1"/>
</dbReference>
<dbReference type="GO" id="GO:0047617">
    <property type="term" value="F:fatty acyl-CoA hydrolase activity"/>
    <property type="evidence" value="ECO:0007669"/>
    <property type="project" value="TreeGrafter"/>
</dbReference>